<evidence type="ECO:0000313" key="3">
    <source>
        <dbReference type="EMBL" id="SDY40685.1"/>
    </source>
</evidence>
<protein>
    <recommendedName>
        <fullName evidence="2">Antitoxin</fullName>
    </recommendedName>
</protein>
<evidence type="ECO:0000256" key="1">
    <source>
        <dbReference type="ARBA" id="ARBA00009981"/>
    </source>
</evidence>
<sequence>MQTISLNDTQTNFGVFLDLAQHEPVRVMRNNRVIGFVVSADDYEAMREFYAQRLQHQLDETAEAASRAGLTPEILDTLLADES</sequence>
<dbReference type="SUPFAM" id="SSF143120">
    <property type="entry name" value="YefM-like"/>
    <property type="match status" value="1"/>
</dbReference>
<dbReference type="EMBL" id="FNOW01000061">
    <property type="protein sequence ID" value="SDY40685.1"/>
    <property type="molecule type" value="Genomic_DNA"/>
</dbReference>
<dbReference type="Proteomes" id="UP000198672">
    <property type="component" value="Unassembled WGS sequence"/>
</dbReference>
<name>A0A1H3JMC4_ALLWA</name>
<accession>A0A1H3JMC4</accession>
<evidence type="ECO:0000313" key="4">
    <source>
        <dbReference type="Proteomes" id="UP000198672"/>
    </source>
</evidence>
<dbReference type="OrthoDB" id="165038at2"/>
<dbReference type="Pfam" id="PF02604">
    <property type="entry name" value="PhdYeFM_antitox"/>
    <property type="match status" value="1"/>
</dbReference>
<keyword evidence="4" id="KW-1185">Reference proteome</keyword>
<reference evidence="4" key="1">
    <citation type="submission" date="2016-10" db="EMBL/GenBank/DDBJ databases">
        <authorList>
            <person name="Varghese N."/>
            <person name="Submissions S."/>
        </authorList>
    </citation>
    <scope>NUCLEOTIDE SEQUENCE [LARGE SCALE GENOMIC DNA]</scope>
    <source>
        <strain evidence="4">DSM 173</strain>
    </source>
</reference>
<organism evidence="3 4">
    <name type="scientific">Allochromatium warmingii</name>
    <name type="common">Chromatium warmingii</name>
    <dbReference type="NCBI Taxonomy" id="61595"/>
    <lineage>
        <taxon>Bacteria</taxon>
        <taxon>Pseudomonadati</taxon>
        <taxon>Pseudomonadota</taxon>
        <taxon>Gammaproteobacteria</taxon>
        <taxon>Chromatiales</taxon>
        <taxon>Chromatiaceae</taxon>
        <taxon>Allochromatium</taxon>
    </lineage>
</organism>
<evidence type="ECO:0000256" key="2">
    <source>
        <dbReference type="RuleBase" id="RU362080"/>
    </source>
</evidence>
<proteinExistence type="inferred from homology"/>
<dbReference type="Gene3D" id="3.40.1620.10">
    <property type="entry name" value="YefM-like domain"/>
    <property type="match status" value="1"/>
</dbReference>
<comment type="similarity">
    <text evidence="1 2">Belongs to the phD/YefM antitoxin family.</text>
</comment>
<dbReference type="InterPro" id="IPR006442">
    <property type="entry name" value="Antitoxin_Phd/YefM"/>
</dbReference>
<comment type="function">
    <text evidence="2">Antitoxin component of a type II toxin-antitoxin (TA) system.</text>
</comment>
<dbReference type="AlphaFoldDB" id="A0A1H3JMC4"/>
<dbReference type="STRING" id="61595.SAMN05421644_1612"/>
<gene>
    <name evidence="3" type="ORF">SAMN05421644_1612</name>
</gene>
<dbReference type="InterPro" id="IPR036165">
    <property type="entry name" value="YefM-like_sf"/>
</dbReference>